<accession>A0ABQ1LLY9</accession>
<evidence type="ECO:0000313" key="2">
    <source>
        <dbReference type="EMBL" id="GGC26783.1"/>
    </source>
</evidence>
<evidence type="ECO:0000313" key="3">
    <source>
        <dbReference type="Proteomes" id="UP000635885"/>
    </source>
</evidence>
<keyword evidence="1" id="KW-0472">Membrane</keyword>
<comment type="caution">
    <text evidence="2">The sequence shown here is derived from an EMBL/GenBank/DDBJ whole genome shotgun (WGS) entry which is preliminary data.</text>
</comment>
<keyword evidence="1" id="KW-0812">Transmembrane</keyword>
<evidence type="ECO:0000256" key="1">
    <source>
        <dbReference type="SAM" id="Phobius"/>
    </source>
</evidence>
<gene>
    <name evidence="2" type="ORF">GCM10010993_02270</name>
</gene>
<dbReference type="RefSeq" id="WP_188438772.1">
    <property type="nucleotide sequence ID" value="NZ_BMFD01000001.1"/>
</dbReference>
<proteinExistence type="predicted"/>
<protein>
    <submittedName>
        <fullName evidence="2">Uncharacterized protein</fullName>
    </submittedName>
</protein>
<keyword evidence="3" id="KW-1185">Reference proteome</keyword>
<dbReference type="Proteomes" id="UP000635885">
    <property type="component" value="Unassembled WGS sequence"/>
</dbReference>
<organism evidence="2 3">
    <name type="scientific">Belliella aquatica</name>
    <dbReference type="NCBI Taxonomy" id="1323734"/>
    <lineage>
        <taxon>Bacteria</taxon>
        <taxon>Pseudomonadati</taxon>
        <taxon>Bacteroidota</taxon>
        <taxon>Cytophagia</taxon>
        <taxon>Cytophagales</taxon>
        <taxon>Cyclobacteriaceae</taxon>
        <taxon>Belliella</taxon>
    </lineage>
</organism>
<dbReference type="EMBL" id="BMFD01000001">
    <property type="protein sequence ID" value="GGC26783.1"/>
    <property type="molecule type" value="Genomic_DNA"/>
</dbReference>
<feature type="transmembrane region" description="Helical" evidence="1">
    <location>
        <begin position="12"/>
        <end position="30"/>
    </location>
</feature>
<reference evidence="3" key="1">
    <citation type="journal article" date="2019" name="Int. J. Syst. Evol. Microbiol.">
        <title>The Global Catalogue of Microorganisms (GCM) 10K type strain sequencing project: providing services to taxonomists for standard genome sequencing and annotation.</title>
        <authorList>
            <consortium name="The Broad Institute Genomics Platform"/>
            <consortium name="The Broad Institute Genome Sequencing Center for Infectious Disease"/>
            <person name="Wu L."/>
            <person name="Ma J."/>
        </authorList>
    </citation>
    <scope>NUCLEOTIDE SEQUENCE [LARGE SCALE GENOMIC DNA]</scope>
    <source>
        <strain evidence="3">CGMCC 1.12479</strain>
    </source>
</reference>
<keyword evidence="1" id="KW-1133">Transmembrane helix</keyword>
<sequence length="207" mass="23018">MAEIKIEKKTPIWPWILLAVAVIVVLFLVLSNNDDSEKVEDIQDDRIEQGFGGSTDVRRAVINNSAVFAFVSFINEDPDSMGLDHEFTNEALLKLTNATSALADEIDYDIQKDLDKVKTHADKITKDPFDTTHANSIRMSAGILANVLQNIQQKAFPNLESEADVVIKSASAIELEALTLNQKGDIKNFFRKSADLLEKMNNNSPQI</sequence>
<name>A0ABQ1LLY9_9BACT</name>